<gene>
    <name evidence="1" type="ORF">M378DRAFT_159369</name>
</gene>
<dbReference type="InParanoid" id="A0A0C2XDN1"/>
<proteinExistence type="predicted"/>
<organism evidence="1 2">
    <name type="scientific">Amanita muscaria (strain Koide BX008)</name>
    <dbReference type="NCBI Taxonomy" id="946122"/>
    <lineage>
        <taxon>Eukaryota</taxon>
        <taxon>Fungi</taxon>
        <taxon>Dikarya</taxon>
        <taxon>Basidiomycota</taxon>
        <taxon>Agaricomycotina</taxon>
        <taxon>Agaricomycetes</taxon>
        <taxon>Agaricomycetidae</taxon>
        <taxon>Agaricales</taxon>
        <taxon>Pluteineae</taxon>
        <taxon>Amanitaceae</taxon>
        <taxon>Amanita</taxon>
    </lineage>
</organism>
<protein>
    <submittedName>
        <fullName evidence="1">Uncharacterized protein</fullName>
    </submittedName>
</protein>
<name>A0A0C2XDN1_AMAMK</name>
<evidence type="ECO:0000313" key="2">
    <source>
        <dbReference type="Proteomes" id="UP000054549"/>
    </source>
</evidence>
<sequence length="61" mass="7002">MSWLVKSLTAVTRVQMRHPIGNLFALSDGNYNLNSSSDILRKYHRREITLNGALRLIPIHL</sequence>
<reference evidence="1 2" key="1">
    <citation type="submission" date="2014-04" db="EMBL/GenBank/DDBJ databases">
        <title>Evolutionary Origins and Diversification of the Mycorrhizal Mutualists.</title>
        <authorList>
            <consortium name="DOE Joint Genome Institute"/>
            <consortium name="Mycorrhizal Genomics Consortium"/>
            <person name="Kohler A."/>
            <person name="Kuo A."/>
            <person name="Nagy L.G."/>
            <person name="Floudas D."/>
            <person name="Copeland A."/>
            <person name="Barry K.W."/>
            <person name="Cichocki N."/>
            <person name="Veneault-Fourrey C."/>
            <person name="LaButti K."/>
            <person name="Lindquist E.A."/>
            <person name="Lipzen A."/>
            <person name="Lundell T."/>
            <person name="Morin E."/>
            <person name="Murat C."/>
            <person name="Riley R."/>
            <person name="Ohm R."/>
            <person name="Sun H."/>
            <person name="Tunlid A."/>
            <person name="Henrissat B."/>
            <person name="Grigoriev I.V."/>
            <person name="Hibbett D.S."/>
            <person name="Martin F."/>
        </authorList>
    </citation>
    <scope>NUCLEOTIDE SEQUENCE [LARGE SCALE GENOMIC DNA]</scope>
    <source>
        <strain evidence="1 2">Koide BX008</strain>
    </source>
</reference>
<dbReference type="Proteomes" id="UP000054549">
    <property type="component" value="Unassembled WGS sequence"/>
</dbReference>
<dbReference type="HOGENOM" id="CLU_2922105_0_0_1"/>
<keyword evidence="2" id="KW-1185">Reference proteome</keyword>
<dbReference type="AlphaFoldDB" id="A0A0C2XDN1"/>
<evidence type="ECO:0000313" key="1">
    <source>
        <dbReference type="EMBL" id="KIL67561.1"/>
    </source>
</evidence>
<dbReference type="EMBL" id="KN818231">
    <property type="protein sequence ID" value="KIL67561.1"/>
    <property type="molecule type" value="Genomic_DNA"/>
</dbReference>
<accession>A0A0C2XDN1</accession>